<dbReference type="RefSeq" id="WP_114644155.1">
    <property type="nucleotide sequence ID" value="NZ_QQNH01000001.1"/>
</dbReference>
<dbReference type="AlphaFoldDB" id="A0A369WAV4"/>
<gene>
    <name evidence="2" type="ORF">DVH29_00315</name>
</gene>
<comment type="caution">
    <text evidence="2">The sequence shown here is derived from an EMBL/GenBank/DDBJ whole genome shotgun (WGS) entry which is preliminary data.</text>
</comment>
<organism evidence="2 3">
    <name type="scientific">Pelagibacterium lacus</name>
    <dbReference type="NCBI Taxonomy" id="2282655"/>
    <lineage>
        <taxon>Bacteria</taxon>
        <taxon>Pseudomonadati</taxon>
        <taxon>Pseudomonadota</taxon>
        <taxon>Alphaproteobacteria</taxon>
        <taxon>Hyphomicrobiales</taxon>
        <taxon>Devosiaceae</taxon>
        <taxon>Pelagibacterium</taxon>
    </lineage>
</organism>
<dbReference type="Proteomes" id="UP000253759">
    <property type="component" value="Unassembled WGS sequence"/>
</dbReference>
<dbReference type="OrthoDB" id="9814952at2"/>
<dbReference type="Gene3D" id="3.30.2310.20">
    <property type="entry name" value="RelE-like"/>
    <property type="match status" value="1"/>
</dbReference>
<evidence type="ECO:0000313" key="3">
    <source>
        <dbReference type="Proteomes" id="UP000253759"/>
    </source>
</evidence>
<evidence type="ECO:0000313" key="2">
    <source>
        <dbReference type="EMBL" id="RDE10432.1"/>
    </source>
</evidence>
<dbReference type="EMBL" id="QQNH01000001">
    <property type="protein sequence ID" value="RDE10432.1"/>
    <property type="molecule type" value="Genomic_DNA"/>
</dbReference>
<protein>
    <submittedName>
        <fullName evidence="2">Type II toxin-antitoxin system RelE/ParE family toxin</fullName>
    </submittedName>
</protein>
<proteinExistence type="predicted"/>
<dbReference type="InterPro" id="IPR035093">
    <property type="entry name" value="RelE/ParE_toxin_dom_sf"/>
</dbReference>
<dbReference type="Pfam" id="PF05016">
    <property type="entry name" value="ParE_toxin"/>
    <property type="match status" value="1"/>
</dbReference>
<sequence>MRRLPVLLRQEALADLEEIFAHLVETGADAAVVMGFVRRIRQKCEAIGEVPEGYPARPNLGPGIRIAPFERSAVIAYRIADGAVEIVSIFYGGRDYDALMRTD</sequence>
<dbReference type="InterPro" id="IPR007712">
    <property type="entry name" value="RelE/ParE_toxin"/>
</dbReference>
<keyword evidence="3" id="KW-1185">Reference proteome</keyword>
<reference evidence="3" key="1">
    <citation type="submission" date="2018-07" db="EMBL/GenBank/DDBJ databases">
        <authorList>
            <person name="Liu B.-T."/>
            <person name="Du Z."/>
        </authorList>
    </citation>
    <scope>NUCLEOTIDE SEQUENCE [LARGE SCALE GENOMIC DNA]</scope>
    <source>
        <strain evidence="3">XYN52</strain>
    </source>
</reference>
<keyword evidence="1" id="KW-1277">Toxin-antitoxin system</keyword>
<accession>A0A369WAV4</accession>
<name>A0A369WAV4_9HYPH</name>
<evidence type="ECO:0000256" key="1">
    <source>
        <dbReference type="ARBA" id="ARBA00022649"/>
    </source>
</evidence>